<evidence type="ECO:0000256" key="1">
    <source>
        <dbReference type="ARBA" id="ARBA00004571"/>
    </source>
</evidence>
<organism evidence="11 12">
    <name type="scientific">Alysiella filiformis DSM 16848</name>
    <dbReference type="NCBI Taxonomy" id="1120981"/>
    <lineage>
        <taxon>Bacteria</taxon>
        <taxon>Pseudomonadati</taxon>
        <taxon>Pseudomonadota</taxon>
        <taxon>Betaproteobacteria</taxon>
        <taxon>Neisseriales</taxon>
        <taxon>Neisseriaceae</taxon>
        <taxon>Alysiella</taxon>
    </lineage>
</organism>
<feature type="domain" description="Surface lipoprotein assembly modifier N-terminal TPR repeats region" evidence="10">
    <location>
        <begin position="78"/>
        <end position="179"/>
    </location>
</feature>
<feature type="domain" description="Surface lipoprotein assembly modifier C-terminal" evidence="9">
    <location>
        <begin position="209"/>
        <end position="509"/>
    </location>
</feature>
<evidence type="ECO:0008006" key="13">
    <source>
        <dbReference type="Google" id="ProtNLM"/>
    </source>
</evidence>
<dbReference type="InterPro" id="IPR007655">
    <property type="entry name" value="Slam_C"/>
</dbReference>
<evidence type="ECO:0000313" key="12">
    <source>
        <dbReference type="Proteomes" id="UP000219669"/>
    </source>
</evidence>
<evidence type="ECO:0000256" key="8">
    <source>
        <dbReference type="SAM" id="SignalP"/>
    </source>
</evidence>
<accession>A0A286EX66</accession>
<protein>
    <recommendedName>
        <fullName evidence="13">Tetratricopeptide repeat-containing protein</fullName>
    </recommendedName>
</protein>
<name>A0A286EX66_9NEIS</name>
<evidence type="ECO:0000256" key="4">
    <source>
        <dbReference type="ARBA" id="ARBA00022729"/>
    </source>
</evidence>
<gene>
    <name evidence="11" type="ORF">SAMN02746062_02345</name>
</gene>
<evidence type="ECO:0000259" key="9">
    <source>
        <dbReference type="Pfam" id="PF04575"/>
    </source>
</evidence>
<keyword evidence="6" id="KW-0998">Cell outer membrane</keyword>
<evidence type="ECO:0000259" key="10">
    <source>
        <dbReference type="Pfam" id="PF24575"/>
    </source>
</evidence>
<keyword evidence="5" id="KW-0472">Membrane</keyword>
<feature type="chain" id="PRO_5013013071" description="Tetratricopeptide repeat-containing protein" evidence="8">
    <location>
        <begin position="20"/>
        <end position="509"/>
    </location>
</feature>
<comment type="similarity">
    <text evidence="7">Belongs to the Slam family.</text>
</comment>
<reference evidence="11 12" key="1">
    <citation type="submission" date="2017-09" db="EMBL/GenBank/DDBJ databases">
        <authorList>
            <person name="Ehlers B."/>
            <person name="Leendertz F.H."/>
        </authorList>
    </citation>
    <scope>NUCLEOTIDE SEQUENCE [LARGE SCALE GENOMIC DNA]</scope>
    <source>
        <strain evidence="11 12">DSM 16848</strain>
    </source>
</reference>
<keyword evidence="4 8" id="KW-0732">Signal</keyword>
<keyword evidence="12" id="KW-1185">Reference proteome</keyword>
<dbReference type="InterPro" id="IPR057556">
    <property type="entry name" value="TPR_Slam"/>
</dbReference>
<evidence type="ECO:0000256" key="7">
    <source>
        <dbReference type="ARBA" id="ARBA00023609"/>
    </source>
</evidence>
<evidence type="ECO:0000313" key="11">
    <source>
        <dbReference type="EMBL" id="SOD75304.1"/>
    </source>
</evidence>
<dbReference type="Pfam" id="PF24575">
    <property type="entry name" value="TPR_Slam"/>
    <property type="match status" value="1"/>
</dbReference>
<proteinExistence type="inferred from homology"/>
<dbReference type="InterPro" id="IPR011990">
    <property type="entry name" value="TPR-like_helical_dom_sf"/>
</dbReference>
<keyword evidence="2" id="KW-1134">Transmembrane beta strand</keyword>
<evidence type="ECO:0000256" key="3">
    <source>
        <dbReference type="ARBA" id="ARBA00022692"/>
    </source>
</evidence>
<dbReference type="Pfam" id="PF04575">
    <property type="entry name" value="SlipAM"/>
    <property type="match status" value="1"/>
</dbReference>
<dbReference type="AlphaFoldDB" id="A0A286EX66"/>
<comment type="subcellular location">
    <subcellularLocation>
        <location evidence="1">Cell outer membrane</location>
        <topology evidence="1">Multi-pass membrane protein</topology>
    </subcellularLocation>
</comment>
<evidence type="ECO:0000256" key="2">
    <source>
        <dbReference type="ARBA" id="ARBA00022452"/>
    </source>
</evidence>
<evidence type="ECO:0000256" key="6">
    <source>
        <dbReference type="ARBA" id="ARBA00023237"/>
    </source>
</evidence>
<dbReference type="RefSeq" id="WP_179655917.1">
    <property type="nucleotide sequence ID" value="NZ_CP083931.1"/>
</dbReference>
<dbReference type="GO" id="GO:0009279">
    <property type="term" value="C:cell outer membrane"/>
    <property type="evidence" value="ECO:0007669"/>
    <property type="project" value="UniProtKB-SubCell"/>
</dbReference>
<dbReference type="Gene3D" id="1.25.40.10">
    <property type="entry name" value="Tetratricopeptide repeat domain"/>
    <property type="match status" value="1"/>
</dbReference>
<dbReference type="Proteomes" id="UP000219669">
    <property type="component" value="Unassembled WGS sequence"/>
</dbReference>
<evidence type="ECO:0000256" key="5">
    <source>
        <dbReference type="ARBA" id="ARBA00023136"/>
    </source>
</evidence>
<sequence length="509" mass="57921">MNKLAKWLMFTLSICAALAHGSDKLPEMPEAPVLNSDIISQRKQEREQAESLRPKQDDLLRQTQLKQADDGSPKPPANLSDEELLAQPQILEKLLVINLLSTNVRNLEHLSQLYVKTNNPDPSLLDWAQAALLVNKNLKQAIRAYRSLSARFPNNTFIRFQLAALLYQNQEFEAAKSQFEKLRAADNMGAEEIATFDQYLQAIANKEQWNFSLDGNFLRDKNMTELADTGTQMVLDNGGVITQSTPKESGSGIGWNLGASRQWSFDKGRFSSFDSSISHKYYWNNKKFNELGIYASAGYGYADARTRVQIAPYFYKRLYAGGMNNNEGEKPKLHSYTDTLGVSLSSMYWMTPKLRGTVSYSFGKDRYSDDALNARNRSSSHSLGGSMMYLRNPKQYFGVGLDISKRNAVTESNSYKRPSARVFWGQEWVGGISTNLSFNVAKRQYDGTHFVGLRQENKEYNTSLTVWHKALHFKGFTPKLNVNWHRTKSNIPIYSYRKNQAFIQVEKSF</sequence>
<feature type="signal peptide" evidence="8">
    <location>
        <begin position="1"/>
        <end position="19"/>
    </location>
</feature>
<dbReference type="SUPFAM" id="SSF48452">
    <property type="entry name" value="TPR-like"/>
    <property type="match status" value="1"/>
</dbReference>
<keyword evidence="3" id="KW-0812">Transmembrane</keyword>
<dbReference type="EMBL" id="OCNF01000041">
    <property type="protein sequence ID" value="SOD75304.1"/>
    <property type="molecule type" value="Genomic_DNA"/>
</dbReference>